<comment type="similarity">
    <text evidence="1">Belongs to the inositol polyphosphate 5-phosphatase family.</text>
</comment>
<dbReference type="AlphaFoldDB" id="A0A0A8YTR1"/>
<dbReference type="PANTHER" id="PTHR45666:SF3">
    <property type="entry name" value="TYPE I INOSITOL POLYPHOSPHATE 5-PHOSPHATASE 5"/>
    <property type="match status" value="1"/>
</dbReference>
<proteinExistence type="inferred from homology"/>
<reference evidence="4" key="2">
    <citation type="journal article" date="2015" name="Data Brief">
        <title>Shoot transcriptome of the giant reed, Arundo donax.</title>
        <authorList>
            <person name="Barrero R.A."/>
            <person name="Guerrero F.D."/>
            <person name="Moolhuijzen P."/>
            <person name="Goolsby J.A."/>
            <person name="Tidwell J."/>
            <person name="Bellgard S.E."/>
            <person name="Bellgard M.I."/>
        </authorList>
    </citation>
    <scope>NUCLEOTIDE SEQUENCE</scope>
    <source>
        <tissue evidence="4">Shoot tissue taken approximately 20 cm above the soil surface</tissue>
    </source>
</reference>
<protein>
    <recommendedName>
        <fullName evidence="3">Inositol polyphosphate-related phosphatase domain-containing protein</fullName>
    </recommendedName>
</protein>
<dbReference type="PANTHER" id="PTHR45666">
    <property type="entry name" value="TYPE IV INOSITOL POLYPHOSPHATE 5-PHOSPHATASE 9"/>
    <property type="match status" value="1"/>
</dbReference>
<feature type="domain" description="Inositol polyphosphate-related phosphatase" evidence="3">
    <location>
        <begin position="2"/>
        <end position="54"/>
    </location>
</feature>
<sequence>MGRLGNKGCIAISMTLDQMSICFVCCHLASGEKEGDEVRRNSDVAEILKSMQFPRICKVPGQRIPEKPETLRD</sequence>
<dbReference type="EMBL" id="GBRH01269077">
    <property type="protein sequence ID" value="JAD28818.1"/>
    <property type="molecule type" value="Transcribed_RNA"/>
</dbReference>
<dbReference type="SUPFAM" id="SSF56219">
    <property type="entry name" value="DNase I-like"/>
    <property type="match status" value="1"/>
</dbReference>
<evidence type="ECO:0000256" key="1">
    <source>
        <dbReference type="ARBA" id="ARBA00010768"/>
    </source>
</evidence>
<dbReference type="InterPro" id="IPR000300">
    <property type="entry name" value="IPPc"/>
</dbReference>
<name>A0A0A8YTR1_ARUDO</name>
<evidence type="ECO:0000256" key="2">
    <source>
        <dbReference type="ARBA" id="ARBA00022801"/>
    </source>
</evidence>
<evidence type="ECO:0000259" key="3">
    <source>
        <dbReference type="Pfam" id="PF22669"/>
    </source>
</evidence>
<reference evidence="4" key="1">
    <citation type="submission" date="2014-09" db="EMBL/GenBank/DDBJ databases">
        <authorList>
            <person name="Magalhaes I.L.F."/>
            <person name="Oliveira U."/>
            <person name="Santos F.R."/>
            <person name="Vidigal T.H.D.A."/>
            <person name="Brescovit A.D."/>
            <person name="Santos A.J."/>
        </authorList>
    </citation>
    <scope>NUCLEOTIDE SEQUENCE</scope>
    <source>
        <tissue evidence="4">Shoot tissue taken approximately 20 cm above the soil surface</tissue>
    </source>
</reference>
<accession>A0A0A8YTR1</accession>
<keyword evidence="2" id="KW-0378">Hydrolase</keyword>
<organism evidence="4">
    <name type="scientific">Arundo donax</name>
    <name type="common">Giant reed</name>
    <name type="synonym">Donax arundinaceus</name>
    <dbReference type="NCBI Taxonomy" id="35708"/>
    <lineage>
        <taxon>Eukaryota</taxon>
        <taxon>Viridiplantae</taxon>
        <taxon>Streptophyta</taxon>
        <taxon>Embryophyta</taxon>
        <taxon>Tracheophyta</taxon>
        <taxon>Spermatophyta</taxon>
        <taxon>Magnoliopsida</taxon>
        <taxon>Liliopsida</taxon>
        <taxon>Poales</taxon>
        <taxon>Poaceae</taxon>
        <taxon>PACMAD clade</taxon>
        <taxon>Arundinoideae</taxon>
        <taxon>Arundineae</taxon>
        <taxon>Arundo</taxon>
    </lineage>
</organism>
<dbReference type="Pfam" id="PF22669">
    <property type="entry name" value="Exo_endo_phos2"/>
    <property type="match status" value="1"/>
</dbReference>
<dbReference type="GO" id="GO:0004445">
    <property type="term" value="F:inositol-polyphosphate 5-phosphatase activity"/>
    <property type="evidence" value="ECO:0007669"/>
    <property type="project" value="InterPro"/>
</dbReference>
<evidence type="ECO:0000313" key="4">
    <source>
        <dbReference type="EMBL" id="JAD28818.1"/>
    </source>
</evidence>
<dbReference type="GO" id="GO:0034485">
    <property type="term" value="F:phosphatidylinositol-3,4,5-trisphosphate 5-phosphatase activity"/>
    <property type="evidence" value="ECO:0007669"/>
    <property type="project" value="TreeGrafter"/>
</dbReference>
<dbReference type="Gene3D" id="3.60.10.10">
    <property type="entry name" value="Endonuclease/exonuclease/phosphatase"/>
    <property type="match status" value="1"/>
</dbReference>
<dbReference type="InterPro" id="IPR036691">
    <property type="entry name" value="Endo/exonu/phosph_ase_sf"/>
</dbReference>
<dbReference type="InterPro" id="IPR045849">
    <property type="entry name" value="IP5P_plant"/>
</dbReference>
<dbReference type="GO" id="GO:0046856">
    <property type="term" value="P:phosphatidylinositol dephosphorylation"/>
    <property type="evidence" value="ECO:0007669"/>
    <property type="project" value="InterPro"/>
</dbReference>
<dbReference type="GO" id="GO:0004439">
    <property type="term" value="F:phosphatidylinositol-4,5-bisphosphate 5-phosphatase activity"/>
    <property type="evidence" value="ECO:0007669"/>
    <property type="project" value="TreeGrafter"/>
</dbReference>